<evidence type="ECO:0000313" key="4">
    <source>
        <dbReference type="EMBL" id="KAA6433866.1"/>
    </source>
</evidence>
<keyword evidence="2" id="KW-0732">Signal</keyword>
<name>A0A5M8QGK8_9MICO</name>
<comment type="caution">
    <text evidence="4">The sequence shown here is derived from an EMBL/GenBank/DDBJ whole genome shotgun (WGS) entry which is preliminary data.</text>
</comment>
<keyword evidence="5" id="KW-1185">Reference proteome</keyword>
<organism evidence="4 5">
    <name type="scientific">Agrococcus sediminis</name>
    <dbReference type="NCBI Taxonomy" id="2599924"/>
    <lineage>
        <taxon>Bacteria</taxon>
        <taxon>Bacillati</taxon>
        <taxon>Actinomycetota</taxon>
        <taxon>Actinomycetes</taxon>
        <taxon>Micrococcales</taxon>
        <taxon>Microbacteriaceae</taxon>
        <taxon>Agrococcus</taxon>
    </lineage>
</organism>
<keyword evidence="1" id="KW-0812">Transmembrane</keyword>
<keyword evidence="1" id="KW-0472">Membrane</keyword>
<feature type="chain" id="PRO_5039598953" evidence="2">
    <location>
        <begin position="34"/>
        <end position="161"/>
    </location>
</feature>
<evidence type="ECO:0000313" key="5">
    <source>
        <dbReference type="Proteomes" id="UP000323221"/>
    </source>
</evidence>
<dbReference type="OrthoDB" id="4942785at2"/>
<sequence length="161" mass="16667">MPQPARRPRPRRLLTALALLGPALLVVGQLGVAADEALAASGDRVAGTVVEASDSQRASQRDVVVAYRGHDGVERTVVAKSDHEQVARAGDAVEVAVDPADPDRAVVLGFESGWTPVAGMGIVLSAIAVLIAAIALVTWRARVRSRSGRAASGRPATPSRP</sequence>
<protein>
    <submittedName>
        <fullName evidence="4">DUF3592 domain-containing protein</fullName>
    </submittedName>
</protein>
<dbReference type="InterPro" id="IPR021994">
    <property type="entry name" value="DUF3592"/>
</dbReference>
<gene>
    <name evidence="4" type="ORF">FQ330_07290</name>
</gene>
<keyword evidence="1" id="KW-1133">Transmembrane helix</keyword>
<dbReference type="Proteomes" id="UP000323221">
    <property type="component" value="Unassembled WGS sequence"/>
</dbReference>
<reference evidence="4 5" key="1">
    <citation type="submission" date="2019-08" db="EMBL/GenBank/DDBJ databases">
        <title>Agrococcus lahaulensis sp. nov., isolated from a cold desert of the Indian Himalayas.</title>
        <authorList>
            <person name="Qu J.H."/>
        </authorList>
    </citation>
    <scope>NUCLEOTIDE SEQUENCE [LARGE SCALE GENOMIC DNA]</scope>
    <source>
        <strain evidence="4 5">NS18</strain>
    </source>
</reference>
<dbReference type="RefSeq" id="WP_146356357.1">
    <property type="nucleotide sequence ID" value="NZ_VOIR01000013.1"/>
</dbReference>
<evidence type="ECO:0000256" key="2">
    <source>
        <dbReference type="SAM" id="SignalP"/>
    </source>
</evidence>
<dbReference type="Pfam" id="PF12158">
    <property type="entry name" value="DUF3592"/>
    <property type="match status" value="1"/>
</dbReference>
<evidence type="ECO:0000259" key="3">
    <source>
        <dbReference type="Pfam" id="PF12158"/>
    </source>
</evidence>
<dbReference type="EMBL" id="VOIR01000013">
    <property type="protein sequence ID" value="KAA6433866.1"/>
    <property type="molecule type" value="Genomic_DNA"/>
</dbReference>
<dbReference type="AlphaFoldDB" id="A0A5M8QGK8"/>
<evidence type="ECO:0000256" key="1">
    <source>
        <dbReference type="SAM" id="Phobius"/>
    </source>
</evidence>
<proteinExistence type="predicted"/>
<feature type="signal peptide" evidence="2">
    <location>
        <begin position="1"/>
        <end position="33"/>
    </location>
</feature>
<feature type="domain" description="DUF3592" evidence="3">
    <location>
        <begin position="46"/>
        <end position="109"/>
    </location>
</feature>
<accession>A0A5M8QGK8</accession>
<feature type="transmembrane region" description="Helical" evidence="1">
    <location>
        <begin position="117"/>
        <end position="139"/>
    </location>
</feature>